<dbReference type="InterPro" id="IPR000326">
    <property type="entry name" value="PAP2/HPO"/>
</dbReference>
<evidence type="ECO:0000259" key="2">
    <source>
        <dbReference type="SMART" id="SM00014"/>
    </source>
</evidence>
<evidence type="ECO:0000313" key="3">
    <source>
        <dbReference type="EMBL" id="UXY15645.1"/>
    </source>
</evidence>
<reference evidence="3" key="1">
    <citation type="submission" date="2022-10" db="EMBL/GenBank/DDBJ databases">
        <title>Chitiniphilus purpureus sp. nov., a novel chitin-degrading bacterium isolated from crawfish pond sediment.</title>
        <authorList>
            <person name="Li K."/>
        </authorList>
    </citation>
    <scope>NUCLEOTIDE SEQUENCE</scope>
    <source>
        <strain evidence="3">CD1</strain>
    </source>
</reference>
<dbReference type="Proteomes" id="UP001061302">
    <property type="component" value="Chromosome"/>
</dbReference>
<dbReference type="SUPFAM" id="SSF48317">
    <property type="entry name" value="Acid phosphatase/Vanadium-dependent haloperoxidase"/>
    <property type="match status" value="1"/>
</dbReference>
<proteinExistence type="predicted"/>
<dbReference type="SMART" id="SM00014">
    <property type="entry name" value="acidPPc"/>
    <property type="match status" value="1"/>
</dbReference>
<dbReference type="PANTHER" id="PTHR14969:SF13">
    <property type="entry name" value="AT30094P"/>
    <property type="match status" value="1"/>
</dbReference>
<feature type="transmembrane region" description="Helical" evidence="1">
    <location>
        <begin position="86"/>
        <end position="105"/>
    </location>
</feature>
<feature type="transmembrane region" description="Helical" evidence="1">
    <location>
        <begin position="48"/>
        <end position="74"/>
    </location>
</feature>
<feature type="transmembrane region" description="Helical" evidence="1">
    <location>
        <begin position="178"/>
        <end position="196"/>
    </location>
</feature>
<dbReference type="PANTHER" id="PTHR14969">
    <property type="entry name" value="SPHINGOSINE-1-PHOSPHATE PHOSPHOHYDROLASE"/>
    <property type="match status" value="1"/>
</dbReference>
<keyword evidence="1" id="KW-0472">Membrane</keyword>
<keyword evidence="4" id="KW-1185">Reference proteome</keyword>
<evidence type="ECO:0000256" key="1">
    <source>
        <dbReference type="SAM" id="Phobius"/>
    </source>
</evidence>
<organism evidence="3 4">
    <name type="scientific">Chitiniphilus purpureus</name>
    <dbReference type="NCBI Taxonomy" id="2981137"/>
    <lineage>
        <taxon>Bacteria</taxon>
        <taxon>Pseudomonadati</taxon>
        <taxon>Pseudomonadota</taxon>
        <taxon>Betaproteobacteria</taxon>
        <taxon>Neisseriales</taxon>
        <taxon>Chitinibacteraceae</taxon>
        <taxon>Chitiniphilus</taxon>
    </lineage>
</organism>
<accession>A0ABY6DMP4</accession>
<feature type="domain" description="Phosphatidic acid phosphatase type 2/haloperoxidase" evidence="2">
    <location>
        <begin position="86"/>
        <end position="193"/>
    </location>
</feature>
<name>A0ABY6DMP4_9NEIS</name>
<evidence type="ECO:0000313" key="4">
    <source>
        <dbReference type="Proteomes" id="UP001061302"/>
    </source>
</evidence>
<keyword evidence="1" id="KW-0812">Transmembrane</keyword>
<feature type="transmembrane region" description="Helical" evidence="1">
    <location>
        <begin position="151"/>
        <end position="172"/>
    </location>
</feature>
<dbReference type="Pfam" id="PF01569">
    <property type="entry name" value="PAP2"/>
    <property type="match status" value="1"/>
</dbReference>
<dbReference type="EMBL" id="CP106753">
    <property type="protein sequence ID" value="UXY15645.1"/>
    <property type="molecule type" value="Genomic_DNA"/>
</dbReference>
<feature type="transmembrane region" description="Helical" evidence="1">
    <location>
        <begin position="125"/>
        <end position="142"/>
    </location>
</feature>
<dbReference type="RefSeq" id="WP_263125072.1">
    <property type="nucleotide sequence ID" value="NZ_CP106753.1"/>
</dbReference>
<dbReference type="Gene3D" id="1.20.144.10">
    <property type="entry name" value="Phosphatidic acid phosphatase type 2/haloperoxidase"/>
    <property type="match status" value="1"/>
</dbReference>
<protein>
    <submittedName>
        <fullName evidence="3">Phosphatase PAP2 family protein</fullName>
    </submittedName>
</protein>
<gene>
    <name evidence="3" type="ORF">N8I74_01115</name>
</gene>
<keyword evidence="1" id="KW-1133">Transmembrane helix</keyword>
<sequence length="202" mass="21842">MTLKPALPRLAAAAALIYLALAFSYELAWMARLDAALAAWFYHVNHPGVLVATWLSHSGNFVASLALAALFGLILRRQGRIAWPGLPLFVALAWGTNTALKALSYRPRPSYDPLVATLGSSFPSGHAMGAWALGWVLAWLLARQWPAWRGLWYLLALLWVLAGGLARLVLGVHHFSDIMAGYAAATVLAALFVHFASSRPSA</sequence>
<dbReference type="InterPro" id="IPR036938">
    <property type="entry name" value="PAP2/HPO_sf"/>
</dbReference>